<dbReference type="Gene3D" id="3.30.1050.10">
    <property type="entry name" value="SCP2 sterol-binding domain"/>
    <property type="match status" value="1"/>
</dbReference>
<evidence type="ECO:0000313" key="6">
    <source>
        <dbReference type="Proteomes" id="UP000234190"/>
    </source>
</evidence>
<organism evidence="5 6">
    <name type="scientific">Pollutimonas subterranea</name>
    <dbReference type="NCBI Taxonomy" id="2045210"/>
    <lineage>
        <taxon>Bacteria</taxon>
        <taxon>Pseudomonadati</taxon>
        <taxon>Pseudomonadota</taxon>
        <taxon>Betaproteobacteria</taxon>
        <taxon>Burkholderiales</taxon>
        <taxon>Alcaligenaceae</taxon>
        <taxon>Pollutimonas</taxon>
    </lineage>
</organism>
<protein>
    <submittedName>
        <fullName evidence="5">Transcriptional regulator</fullName>
    </submittedName>
</protein>
<feature type="domain" description="HTH hxlR-type" evidence="4">
    <location>
        <begin position="11"/>
        <end position="109"/>
    </location>
</feature>
<dbReference type="GO" id="GO:0003677">
    <property type="term" value="F:DNA binding"/>
    <property type="evidence" value="ECO:0007669"/>
    <property type="project" value="UniProtKB-KW"/>
</dbReference>
<dbReference type="SUPFAM" id="SSF46785">
    <property type="entry name" value="Winged helix' DNA-binding domain"/>
    <property type="match status" value="1"/>
</dbReference>
<keyword evidence="1" id="KW-0805">Transcription regulation</keyword>
<dbReference type="InterPro" id="IPR036527">
    <property type="entry name" value="SCP2_sterol-bd_dom_sf"/>
</dbReference>
<evidence type="ECO:0000313" key="5">
    <source>
        <dbReference type="EMBL" id="PLC48663.1"/>
    </source>
</evidence>
<evidence type="ECO:0000256" key="3">
    <source>
        <dbReference type="ARBA" id="ARBA00023163"/>
    </source>
</evidence>
<evidence type="ECO:0000256" key="2">
    <source>
        <dbReference type="ARBA" id="ARBA00023125"/>
    </source>
</evidence>
<evidence type="ECO:0000256" key="1">
    <source>
        <dbReference type="ARBA" id="ARBA00023015"/>
    </source>
</evidence>
<dbReference type="InterPro" id="IPR036388">
    <property type="entry name" value="WH-like_DNA-bd_sf"/>
</dbReference>
<dbReference type="PANTHER" id="PTHR33204">
    <property type="entry name" value="TRANSCRIPTIONAL REGULATOR, MARR FAMILY"/>
    <property type="match status" value="1"/>
</dbReference>
<dbReference type="AlphaFoldDB" id="A0A2N4U0W9"/>
<dbReference type="SUPFAM" id="SSF55718">
    <property type="entry name" value="SCP-like"/>
    <property type="match status" value="1"/>
</dbReference>
<dbReference type="RefSeq" id="WP_102075150.1">
    <property type="nucleotide sequence ID" value="NZ_PDNW01000017.1"/>
</dbReference>
<dbReference type="PROSITE" id="PS51118">
    <property type="entry name" value="HTH_HXLR"/>
    <property type="match status" value="1"/>
</dbReference>
<evidence type="ECO:0000259" key="4">
    <source>
        <dbReference type="PROSITE" id="PS51118"/>
    </source>
</evidence>
<keyword evidence="6" id="KW-1185">Reference proteome</keyword>
<reference evidence="5 6" key="1">
    <citation type="submission" date="2017-10" db="EMBL/GenBank/DDBJ databases">
        <title>Two draft genome sequences of Pusillimonas sp. strains isolated from a nitrate- and radionuclide-contaminated groundwater in Russia.</title>
        <authorList>
            <person name="Grouzdev D.S."/>
            <person name="Tourova T.P."/>
            <person name="Goeva M.A."/>
            <person name="Babich T.L."/>
            <person name="Sokolova D.S."/>
            <person name="Abdullin R."/>
            <person name="Poltaraus A.B."/>
            <person name="Toshchakov S.V."/>
            <person name="Nazina T.N."/>
        </authorList>
    </citation>
    <scope>NUCLEOTIDE SEQUENCE [LARGE SCALE GENOMIC DNA]</scope>
    <source>
        <strain evidence="5 6">JR1/69-3-13</strain>
    </source>
</reference>
<accession>A0A2N4U0W9</accession>
<dbReference type="Gene3D" id="1.10.10.10">
    <property type="entry name" value="Winged helix-like DNA-binding domain superfamily/Winged helix DNA-binding domain"/>
    <property type="match status" value="1"/>
</dbReference>
<dbReference type="InterPro" id="IPR003033">
    <property type="entry name" value="SCP2_sterol-bd_dom"/>
</dbReference>
<keyword evidence="3" id="KW-0804">Transcription</keyword>
<keyword evidence="2" id="KW-0238">DNA-binding</keyword>
<sequence length="231" mass="25094">MAIKRSYNDACSAAHALDLIGERWALLIVRELLLGPKRFTDLRRGLSGISPNVLTQRLDELETASVVQRVRLPPPASAWAYRLTPWGQQLEPILLQLAQWGVQSASFPRPSGLGTDAMILSLRTMFIPANADSFTATLEIQLEDDVFFAKVADSTIELGRGMPDRSDARIQASTDALLMLAYGKADLDQAAQAGMVTFSGDKAVVQSFLALFSLPEGAFGQTNAARTAQSR</sequence>
<comment type="caution">
    <text evidence="5">The sequence shown here is derived from an EMBL/GenBank/DDBJ whole genome shotgun (WGS) entry which is preliminary data.</text>
</comment>
<dbReference type="OrthoDB" id="9807069at2"/>
<dbReference type="InterPro" id="IPR036390">
    <property type="entry name" value="WH_DNA-bd_sf"/>
</dbReference>
<dbReference type="InterPro" id="IPR002577">
    <property type="entry name" value="HTH_HxlR"/>
</dbReference>
<dbReference type="Proteomes" id="UP000234190">
    <property type="component" value="Unassembled WGS sequence"/>
</dbReference>
<name>A0A2N4U0W9_9BURK</name>
<proteinExistence type="predicted"/>
<dbReference type="Pfam" id="PF01638">
    <property type="entry name" value="HxlR"/>
    <property type="match status" value="1"/>
</dbReference>
<dbReference type="PANTHER" id="PTHR33204:SF18">
    <property type="entry name" value="TRANSCRIPTIONAL REGULATORY PROTEIN"/>
    <property type="match status" value="1"/>
</dbReference>
<gene>
    <name evidence="5" type="ORF">CR159_16905</name>
</gene>
<dbReference type="Pfam" id="PF02036">
    <property type="entry name" value="SCP2"/>
    <property type="match status" value="1"/>
</dbReference>
<dbReference type="EMBL" id="PDNW01000017">
    <property type="protein sequence ID" value="PLC48663.1"/>
    <property type="molecule type" value="Genomic_DNA"/>
</dbReference>